<dbReference type="SMART" id="SM00062">
    <property type="entry name" value="PBPb"/>
    <property type="match status" value="1"/>
</dbReference>
<feature type="compositionally biased region" description="Acidic residues" evidence="5">
    <location>
        <begin position="352"/>
        <end position="374"/>
    </location>
</feature>
<name>A0ABS4T3J7_9MICC</name>
<dbReference type="SUPFAM" id="SSF53850">
    <property type="entry name" value="Periplasmic binding protein-like II"/>
    <property type="match status" value="1"/>
</dbReference>
<feature type="region of interest" description="Disordered" evidence="5">
    <location>
        <begin position="345"/>
        <end position="374"/>
    </location>
</feature>
<dbReference type="NCBIfam" id="TIGR01728">
    <property type="entry name" value="SsuA_fam"/>
    <property type="match status" value="1"/>
</dbReference>
<dbReference type="Proteomes" id="UP001519331">
    <property type="component" value="Unassembled WGS sequence"/>
</dbReference>
<gene>
    <name evidence="7" type="ORF">JOF45_002055</name>
</gene>
<keyword evidence="4" id="KW-0732">Signal</keyword>
<sequence length="374" mass="40360">MTVSIAGTVRHIRFTTERPHMPTTARRFTRSAQALCGTAAVMLLATSCGSGENDGELETLTIDFATYNPLSLVMLEHGWLEEELEELGTEVQWIQSHGSNQANENLRAGNLDVGSAAGSAALLNRSVGADVHTFYVESQPEWSALVTTPDSDIQGPEDLEGASVAATPATDPFFFLARSLEEAGLTTADVEVQALQHADGRQALENGDVDAWAGLDPIMADAELSGAELVHRDVDFNTYSTINATADFLEGHPEVAQTVADVYEQARQWALEHPEETAEILAEHASIDLEVAELVLEERVDFDIDPVPGDDLRQSLEPVGPAFVENGDVDSQDQVDEALEELFFTDYAEQAEPSDAEGSEDAAEEADIAEDEDA</sequence>
<evidence type="ECO:0000313" key="8">
    <source>
        <dbReference type="Proteomes" id="UP001519331"/>
    </source>
</evidence>
<comment type="similarity">
    <text evidence="2">Belongs to the bacterial solute-binding protein SsuA/TauA family.</text>
</comment>
<keyword evidence="3" id="KW-0813">Transport</keyword>
<dbReference type="PANTHER" id="PTHR30024">
    <property type="entry name" value="ALIPHATIC SULFONATES-BINDING PROTEIN-RELATED"/>
    <property type="match status" value="1"/>
</dbReference>
<dbReference type="InterPro" id="IPR015168">
    <property type="entry name" value="SsuA/THI5"/>
</dbReference>
<dbReference type="InterPro" id="IPR010067">
    <property type="entry name" value="ABC_SsuA_sub-bd"/>
</dbReference>
<dbReference type="RefSeq" id="WP_378578061.1">
    <property type="nucleotide sequence ID" value="NZ_JAGINX010000001.1"/>
</dbReference>
<evidence type="ECO:0000256" key="5">
    <source>
        <dbReference type="SAM" id="MobiDB-lite"/>
    </source>
</evidence>
<evidence type="ECO:0000256" key="3">
    <source>
        <dbReference type="ARBA" id="ARBA00022448"/>
    </source>
</evidence>
<evidence type="ECO:0000259" key="6">
    <source>
        <dbReference type="SMART" id="SM00062"/>
    </source>
</evidence>
<evidence type="ECO:0000256" key="4">
    <source>
        <dbReference type="ARBA" id="ARBA00022729"/>
    </source>
</evidence>
<comment type="subcellular location">
    <subcellularLocation>
        <location evidence="1">Periplasm</location>
    </subcellularLocation>
</comment>
<evidence type="ECO:0000256" key="2">
    <source>
        <dbReference type="ARBA" id="ARBA00010742"/>
    </source>
</evidence>
<dbReference type="PANTHER" id="PTHR30024:SF21">
    <property type="entry name" value="ABC TRANSPORTER SUBSTRATE-BINDING PROTEIN"/>
    <property type="match status" value="1"/>
</dbReference>
<accession>A0ABS4T3J7</accession>
<dbReference type="EMBL" id="JAGINX010000001">
    <property type="protein sequence ID" value="MBP2319036.1"/>
    <property type="molecule type" value="Genomic_DNA"/>
</dbReference>
<evidence type="ECO:0000313" key="7">
    <source>
        <dbReference type="EMBL" id="MBP2319036.1"/>
    </source>
</evidence>
<dbReference type="Pfam" id="PF09084">
    <property type="entry name" value="NMT1"/>
    <property type="match status" value="1"/>
</dbReference>
<keyword evidence="8" id="KW-1185">Reference proteome</keyword>
<evidence type="ECO:0000256" key="1">
    <source>
        <dbReference type="ARBA" id="ARBA00004418"/>
    </source>
</evidence>
<organism evidence="7 8">
    <name type="scientific">Nesterenkonia lacusekhoensis</name>
    <dbReference type="NCBI Taxonomy" id="150832"/>
    <lineage>
        <taxon>Bacteria</taxon>
        <taxon>Bacillati</taxon>
        <taxon>Actinomycetota</taxon>
        <taxon>Actinomycetes</taxon>
        <taxon>Micrococcales</taxon>
        <taxon>Micrococcaceae</taxon>
        <taxon>Nesterenkonia</taxon>
    </lineage>
</organism>
<reference evidence="7 8" key="1">
    <citation type="submission" date="2021-03" db="EMBL/GenBank/DDBJ databases">
        <title>Sequencing the genomes of 1000 actinobacteria strains.</title>
        <authorList>
            <person name="Klenk H.-P."/>
        </authorList>
    </citation>
    <scope>NUCLEOTIDE SEQUENCE [LARGE SCALE GENOMIC DNA]</scope>
    <source>
        <strain evidence="7 8">DSM 12544</strain>
    </source>
</reference>
<feature type="domain" description="Solute-binding protein family 3/N-terminal" evidence="6">
    <location>
        <begin position="59"/>
        <end position="273"/>
    </location>
</feature>
<protein>
    <submittedName>
        <fullName evidence="7">Sulfonate transport system substrate-binding protein</fullName>
    </submittedName>
</protein>
<dbReference type="InterPro" id="IPR001638">
    <property type="entry name" value="Solute-binding_3/MltF_N"/>
</dbReference>
<comment type="caution">
    <text evidence="7">The sequence shown here is derived from an EMBL/GenBank/DDBJ whole genome shotgun (WGS) entry which is preliminary data.</text>
</comment>
<proteinExistence type="inferred from homology"/>
<dbReference type="Gene3D" id="3.40.190.10">
    <property type="entry name" value="Periplasmic binding protein-like II"/>
    <property type="match status" value="2"/>
</dbReference>